<dbReference type="PROSITE" id="PS51324">
    <property type="entry name" value="ERV_ALR"/>
    <property type="match status" value="1"/>
</dbReference>
<dbReference type="GO" id="GO:0050660">
    <property type="term" value="F:flavin adenine dinucleotide binding"/>
    <property type="evidence" value="ECO:0007669"/>
    <property type="project" value="TreeGrafter"/>
</dbReference>
<comment type="catalytic activity">
    <reaction evidence="6 7">
        <text>2 R'C(R)SH + O2 = R'C(R)S-S(R)CR' + H2O2</text>
        <dbReference type="Rhea" id="RHEA:17357"/>
        <dbReference type="ChEBI" id="CHEBI:15379"/>
        <dbReference type="ChEBI" id="CHEBI:16240"/>
        <dbReference type="ChEBI" id="CHEBI:16520"/>
        <dbReference type="ChEBI" id="CHEBI:17412"/>
        <dbReference type="EC" id="1.8.3.2"/>
    </reaction>
</comment>
<comment type="cofactor">
    <cofactor evidence="1 7">
        <name>FAD</name>
        <dbReference type="ChEBI" id="CHEBI:57692"/>
    </cofactor>
</comment>
<evidence type="ECO:0000256" key="4">
    <source>
        <dbReference type="ARBA" id="ARBA00023002"/>
    </source>
</evidence>
<dbReference type="GO" id="GO:0016971">
    <property type="term" value="F:flavin-dependent sulfhydryl oxidase activity"/>
    <property type="evidence" value="ECO:0007669"/>
    <property type="project" value="InterPro"/>
</dbReference>
<dbReference type="SUPFAM" id="SSF69000">
    <property type="entry name" value="FAD-dependent thiol oxidase"/>
    <property type="match status" value="1"/>
</dbReference>
<keyword evidence="3 7" id="KW-0274">FAD</keyword>
<evidence type="ECO:0000256" key="3">
    <source>
        <dbReference type="ARBA" id="ARBA00022827"/>
    </source>
</evidence>
<keyword evidence="4 7" id="KW-0560">Oxidoreductase</keyword>
<feature type="domain" description="ERV/ALR sulfhydryl oxidase" evidence="8">
    <location>
        <begin position="4"/>
        <end position="110"/>
    </location>
</feature>
<dbReference type="EMBL" id="MF782455">
    <property type="protein sequence ID" value="ATZ80856.1"/>
    <property type="molecule type" value="Genomic_DNA"/>
</dbReference>
<evidence type="ECO:0000259" key="8">
    <source>
        <dbReference type="PROSITE" id="PS51324"/>
    </source>
</evidence>
<evidence type="ECO:0000256" key="7">
    <source>
        <dbReference type="RuleBase" id="RU371123"/>
    </source>
</evidence>
<evidence type="ECO:0000256" key="6">
    <source>
        <dbReference type="ARBA" id="ARBA00048864"/>
    </source>
</evidence>
<sequence>MQSEGLFTTIWGPDLWKSIHNISFNYPYNPTQKDKDNYRNFFVALGNVLPCCVCRNNFGDHIKTGDTKLTDDVLKNRDTLTRWLHYFHLAVCKRLGYDYDITYEMVLKKHNSYIAKSDFTIEQKMEAYKKLYDVHAPVLSKDILMCFADYVSKRGFDANKYIADVEFYSSVDRESDEWYKRNQKCQKIIKYMRLNGKESIEKDGEFKGLPSKEEIELLHYTSTTICKNSIKKILKLLGCKVQRIYGFT</sequence>
<reference evidence="9" key="1">
    <citation type="journal article" date="2017" name="Elife">
        <title>The kinetoplastid-infecting Bodo saltans virus (BsV), a window into the most abundant giant viruses in the sea.</title>
        <authorList>
            <person name="Deeg C.M."/>
            <person name="Chow C.-E.T."/>
            <person name="Suttle C.A."/>
        </authorList>
    </citation>
    <scope>NUCLEOTIDE SEQUENCE</scope>
    <source>
        <strain evidence="9">NG1</strain>
    </source>
</reference>
<dbReference type="PANTHER" id="PTHR12645">
    <property type="entry name" value="ALR/ERV"/>
    <property type="match status" value="1"/>
</dbReference>
<protein>
    <recommendedName>
        <fullName evidence="7">Sulfhydryl oxidase</fullName>
        <ecNumber evidence="7">1.8.3.2</ecNumber>
    </recommendedName>
</protein>
<dbReference type="InterPro" id="IPR017905">
    <property type="entry name" value="ERV/ALR_sulphydryl_oxidase"/>
</dbReference>
<gene>
    <name evidence="9" type="ORF">BMW23_0810</name>
</gene>
<dbReference type="Gene3D" id="1.20.120.310">
    <property type="entry name" value="ERV/ALR sulfhydryl oxidase domain"/>
    <property type="match status" value="1"/>
</dbReference>
<organism evidence="9">
    <name type="scientific">Bodo saltans virus</name>
    <dbReference type="NCBI Taxonomy" id="2024608"/>
    <lineage>
        <taxon>Viruses</taxon>
        <taxon>Varidnaviria</taxon>
        <taxon>Bamfordvirae</taxon>
        <taxon>Nucleocytoviricota</taxon>
        <taxon>Megaviricetes</taxon>
        <taxon>Imitervirales</taxon>
        <taxon>Mimiviridae</taxon>
        <taxon>Klosneuvirinae</taxon>
        <taxon>Theiavirus</taxon>
        <taxon>Theiavirus salishense</taxon>
    </lineage>
</organism>
<evidence type="ECO:0000313" key="10">
    <source>
        <dbReference type="Proteomes" id="UP000240325"/>
    </source>
</evidence>
<dbReference type="PANTHER" id="PTHR12645:SF0">
    <property type="entry name" value="FAD-LINKED SULFHYDRYL OXIDASE ALR"/>
    <property type="match status" value="1"/>
</dbReference>
<keyword evidence="2 7" id="KW-0285">Flavoprotein</keyword>
<dbReference type="InterPro" id="IPR036774">
    <property type="entry name" value="ERV/ALR_sulphydryl_oxid_sf"/>
</dbReference>
<keyword evidence="5" id="KW-1015">Disulfide bond</keyword>
<evidence type="ECO:0000313" key="9">
    <source>
        <dbReference type="EMBL" id="ATZ80856.1"/>
    </source>
</evidence>
<dbReference type="Gene3D" id="1.20.120.1250">
    <property type="entry name" value="Sulfhydryl oxidase R596, ORFan domain"/>
    <property type="match status" value="1"/>
</dbReference>
<evidence type="ECO:0000256" key="1">
    <source>
        <dbReference type="ARBA" id="ARBA00001974"/>
    </source>
</evidence>
<keyword evidence="10" id="KW-1185">Reference proteome</keyword>
<name>A0A2H4UVH3_9VIRU</name>
<dbReference type="Pfam" id="PF21491">
    <property type="entry name" value="MIMI_R596-like_C"/>
    <property type="match status" value="1"/>
</dbReference>
<dbReference type="Pfam" id="PF04777">
    <property type="entry name" value="Evr1_Alr"/>
    <property type="match status" value="1"/>
</dbReference>
<proteinExistence type="predicted"/>
<evidence type="ECO:0000256" key="2">
    <source>
        <dbReference type="ARBA" id="ARBA00022630"/>
    </source>
</evidence>
<dbReference type="InterPro" id="IPR039799">
    <property type="entry name" value="ALR/ERV"/>
</dbReference>
<evidence type="ECO:0000256" key="5">
    <source>
        <dbReference type="ARBA" id="ARBA00023157"/>
    </source>
</evidence>
<dbReference type="Proteomes" id="UP000240325">
    <property type="component" value="Segment"/>
</dbReference>
<dbReference type="InterPro" id="IPR049096">
    <property type="entry name" value="MIMI_R596-like_C"/>
</dbReference>
<dbReference type="EC" id="1.8.3.2" evidence="7"/>
<accession>A0A2H4UVH3</accession>